<evidence type="ECO:0000256" key="1">
    <source>
        <dbReference type="SAM" id="MobiDB-lite"/>
    </source>
</evidence>
<dbReference type="Proteomes" id="UP001162480">
    <property type="component" value="Chromosome 4"/>
</dbReference>
<reference evidence="2" key="1">
    <citation type="submission" date="2023-08" db="EMBL/GenBank/DDBJ databases">
        <authorList>
            <person name="Alioto T."/>
            <person name="Alioto T."/>
            <person name="Gomez Garrido J."/>
        </authorList>
    </citation>
    <scope>NUCLEOTIDE SEQUENCE</scope>
</reference>
<protein>
    <submittedName>
        <fullName evidence="2">Uncharacterized protein</fullName>
    </submittedName>
</protein>
<sequence length="87" mass="9353">MSSDTDCDFDAVWLQQSSQIQNSLPISASDQSIENGDGGKSDTTLHDGNNQSDVLKEDMKVLTGDSGLNPGQHYLIVSKDTADVTKH</sequence>
<dbReference type="AlphaFoldDB" id="A0AA36ASE9"/>
<evidence type="ECO:0000313" key="3">
    <source>
        <dbReference type="Proteomes" id="UP001162480"/>
    </source>
</evidence>
<evidence type="ECO:0000313" key="2">
    <source>
        <dbReference type="EMBL" id="CAI9721440.1"/>
    </source>
</evidence>
<organism evidence="2 3">
    <name type="scientific">Octopus vulgaris</name>
    <name type="common">Common octopus</name>
    <dbReference type="NCBI Taxonomy" id="6645"/>
    <lineage>
        <taxon>Eukaryota</taxon>
        <taxon>Metazoa</taxon>
        <taxon>Spiralia</taxon>
        <taxon>Lophotrochozoa</taxon>
        <taxon>Mollusca</taxon>
        <taxon>Cephalopoda</taxon>
        <taxon>Coleoidea</taxon>
        <taxon>Octopodiformes</taxon>
        <taxon>Octopoda</taxon>
        <taxon>Incirrata</taxon>
        <taxon>Octopodidae</taxon>
        <taxon>Octopus</taxon>
    </lineage>
</organism>
<proteinExistence type="predicted"/>
<feature type="compositionally biased region" description="Polar residues" evidence="1">
    <location>
        <begin position="23"/>
        <end position="34"/>
    </location>
</feature>
<accession>A0AA36ASE9</accession>
<feature type="region of interest" description="Disordered" evidence="1">
    <location>
        <begin position="23"/>
        <end position="50"/>
    </location>
</feature>
<gene>
    <name evidence="2" type="ORF">OCTVUL_1B000137</name>
</gene>
<keyword evidence="3" id="KW-1185">Reference proteome</keyword>
<dbReference type="EMBL" id="OX597817">
    <property type="protein sequence ID" value="CAI9721440.1"/>
    <property type="molecule type" value="Genomic_DNA"/>
</dbReference>
<name>A0AA36ASE9_OCTVU</name>